<keyword evidence="4" id="KW-0597">Phosphoprotein</keyword>
<feature type="non-terminal residue" evidence="12">
    <location>
        <position position="1"/>
    </location>
</feature>
<keyword evidence="7 11" id="KW-1133">Transmembrane helix</keyword>
<dbReference type="GO" id="GO:0005886">
    <property type="term" value="C:plasma membrane"/>
    <property type="evidence" value="ECO:0007669"/>
    <property type="project" value="TreeGrafter"/>
</dbReference>
<organism evidence="12 13">
    <name type="scientific">Ophiophagus hannah</name>
    <name type="common">King cobra</name>
    <name type="synonym">Naja hannah</name>
    <dbReference type="NCBI Taxonomy" id="8665"/>
    <lineage>
        <taxon>Eukaryota</taxon>
        <taxon>Metazoa</taxon>
        <taxon>Chordata</taxon>
        <taxon>Craniata</taxon>
        <taxon>Vertebrata</taxon>
        <taxon>Euteleostomi</taxon>
        <taxon>Lepidosauria</taxon>
        <taxon>Squamata</taxon>
        <taxon>Bifurcata</taxon>
        <taxon>Unidentata</taxon>
        <taxon>Episquamata</taxon>
        <taxon>Toxicofera</taxon>
        <taxon>Serpentes</taxon>
        <taxon>Colubroidea</taxon>
        <taxon>Elapidae</taxon>
        <taxon>Elapinae</taxon>
        <taxon>Ophiophagus</taxon>
    </lineage>
</organism>
<reference evidence="12 13" key="1">
    <citation type="journal article" date="2013" name="Proc. Natl. Acad. Sci. U.S.A.">
        <title>The king cobra genome reveals dynamic gene evolution and adaptation in the snake venom system.</title>
        <authorList>
            <person name="Vonk F.J."/>
            <person name="Casewell N.R."/>
            <person name="Henkel C.V."/>
            <person name="Heimberg A.M."/>
            <person name="Jansen H.J."/>
            <person name="McCleary R.J."/>
            <person name="Kerkkamp H.M."/>
            <person name="Vos R.A."/>
            <person name="Guerreiro I."/>
            <person name="Calvete J.J."/>
            <person name="Wuster W."/>
            <person name="Woods A.E."/>
            <person name="Logan J.M."/>
            <person name="Harrison R.A."/>
            <person name="Castoe T.A."/>
            <person name="de Koning A.P."/>
            <person name="Pollock D.D."/>
            <person name="Yandell M."/>
            <person name="Calderon D."/>
            <person name="Renjifo C."/>
            <person name="Currier R.B."/>
            <person name="Salgado D."/>
            <person name="Pla D."/>
            <person name="Sanz L."/>
            <person name="Hyder A.S."/>
            <person name="Ribeiro J.M."/>
            <person name="Arntzen J.W."/>
            <person name="van den Thillart G.E."/>
            <person name="Boetzer M."/>
            <person name="Pirovano W."/>
            <person name="Dirks R.P."/>
            <person name="Spaink H.P."/>
            <person name="Duboule D."/>
            <person name="McGlinn E."/>
            <person name="Kini R.M."/>
            <person name="Richardson M.K."/>
        </authorList>
    </citation>
    <scope>NUCLEOTIDE SEQUENCE</scope>
    <source>
        <tissue evidence="12">Blood</tissue>
    </source>
</reference>
<evidence type="ECO:0000256" key="6">
    <source>
        <dbReference type="ARBA" id="ARBA00022837"/>
    </source>
</evidence>
<keyword evidence="10" id="KW-0449">Lipoprotein</keyword>
<keyword evidence="5 11" id="KW-0812">Transmembrane</keyword>
<dbReference type="PANTHER" id="PTHR23248">
    <property type="entry name" value="PHOSPHOLIPID SCRAMBLASE-RELATED"/>
    <property type="match status" value="1"/>
</dbReference>
<dbReference type="InterPro" id="IPR005552">
    <property type="entry name" value="Scramblase"/>
</dbReference>
<evidence type="ECO:0000256" key="1">
    <source>
        <dbReference type="ARBA" id="ARBA00001913"/>
    </source>
</evidence>
<evidence type="ECO:0000256" key="5">
    <source>
        <dbReference type="ARBA" id="ARBA00022692"/>
    </source>
</evidence>
<keyword evidence="6" id="KW-0106">Calcium</keyword>
<dbReference type="PANTHER" id="PTHR23248:SF38">
    <property type="entry name" value="PHOSPHOLIPID SCRAMBLASE 1"/>
    <property type="match status" value="1"/>
</dbReference>
<evidence type="ECO:0000256" key="3">
    <source>
        <dbReference type="ARBA" id="ARBA00005350"/>
    </source>
</evidence>
<dbReference type="OrthoDB" id="444338at2759"/>
<sequence>MASQEWQSILIPNLNILFHANALGPVNKTMQDLLPGSLHIPEQAKPSETTVIWKQTQLPSGFPPGLEYLRQVLFLFQIITIKFSLFSNYLFNFEQLDQIIIHQQVELIQVILSTETCSKYEIKNHMGQRLYYAVEENGFFDRNFCAPLRSFTIRITDNTGQEVITVNRPLRCSSCWFPCYLQQVCNLEVQSPPGTTIGYVVQKWDPLLPIFTIRNGNDEDVLKITGPYITCGCFGDVDFEVKSLNDMSTIGKISKYWSGFVNNIFTNTANFGIQIPVDLDVKIKAVMIGACFLLNQVYITMENKGAPAQPPYAFPTAYGAPTTYGQPVPHAVWMPEPPSLPNCPPGLEYLSQIDQILIHQQIELLEIITGFETANKYEIKNAMGQRVYFAAEENDCCTLNFCGPSRPFTMKVMDNMGREVINLTRPLRCSSCCCPCCLQEIEVHAPLGTPVGYVKQTWDPCLPKFVIQNAAREDVLKIVGPCVVCSCCSDIDFEISDIGIHSPNNSSGLGKLYRSYVDFNESHLQSNALSYGALQAASVPATAEPVVWMPASPVLPKCPPGLEYLSQMDQIIVDQQLELMEMISGYETCNKYEVKNAMGQWVYFAVEENDDYNLNCYGPSRSFTIKLFDSTNQPVIQLSREFHCVCCCCPCICCLQKIKSFNQKSSVGKITRKWKGLAAEAATDASNFLMQFPMDLEHCETESNETKPTSAPPEYSGPAYPLPQVQYPQYGPAFPVQANPPPPIIWMPPPPQIPKCPRGLEYFSQLDQITIEQQIELMEMISGFESCNKYEVKNAMGHWIYFAAEENDDFNMNCYGPLRSFTIKLFDSTNQPVMQLSREFHCSSCCCPCICCLQELEVQAPLGNIIGYVKQNWHPCLPKFTIQNEARENVLKITAPCVPCQCYQDVNFEVNKPSIYYLLVKTVDGKSTIGNIVKKWTGLAREVATDASIFQIRFPMDLDINMKAIITGACFLMDFMFFERAANRNNHNRRRRRR</sequence>
<evidence type="ECO:0000256" key="2">
    <source>
        <dbReference type="ARBA" id="ARBA00004606"/>
    </source>
</evidence>
<gene>
    <name evidence="12" type="primary">PLSCR1</name>
    <name evidence="12" type="ORF">L345_10133</name>
</gene>
<evidence type="ECO:0000256" key="10">
    <source>
        <dbReference type="ARBA" id="ARBA00023288"/>
    </source>
</evidence>
<evidence type="ECO:0000256" key="11">
    <source>
        <dbReference type="SAM" id="Phobius"/>
    </source>
</evidence>
<comment type="cofactor">
    <cofactor evidence="1">
        <name>Ca(2+)</name>
        <dbReference type="ChEBI" id="CHEBI:29108"/>
    </cofactor>
</comment>
<feature type="transmembrane region" description="Helical" evidence="11">
    <location>
        <begin position="964"/>
        <end position="982"/>
    </location>
</feature>
<comment type="similarity">
    <text evidence="3">Belongs to the phospholipid scramblase family.</text>
</comment>
<evidence type="ECO:0000313" key="12">
    <source>
        <dbReference type="EMBL" id="ETE64100.1"/>
    </source>
</evidence>
<evidence type="ECO:0000256" key="8">
    <source>
        <dbReference type="ARBA" id="ARBA00023136"/>
    </source>
</evidence>
<evidence type="ECO:0000256" key="4">
    <source>
        <dbReference type="ARBA" id="ARBA00022553"/>
    </source>
</evidence>
<comment type="subcellular location">
    <subcellularLocation>
        <location evidence="2">Membrane</location>
        <topology evidence="2">Single-pass type II membrane protein</topology>
    </subcellularLocation>
</comment>
<evidence type="ECO:0000256" key="7">
    <source>
        <dbReference type="ARBA" id="ARBA00022989"/>
    </source>
</evidence>
<accession>V8NPV2</accession>
<dbReference type="GO" id="GO:0017128">
    <property type="term" value="F:phospholipid scramblase activity"/>
    <property type="evidence" value="ECO:0007669"/>
    <property type="project" value="InterPro"/>
</dbReference>
<keyword evidence="9" id="KW-0564">Palmitate</keyword>
<proteinExistence type="inferred from homology"/>
<dbReference type="AlphaFoldDB" id="V8NPV2"/>
<dbReference type="Proteomes" id="UP000018936">
    <property type="component" value="Unassembled WGS sequence"/>
</dbReference>
<evidence type="ECO:0000313" key="13">
    <source>
        <dbReference type="Proteomes" id="UP000018936"/>
    </source>
</evidence>
<comment type="caution">
    <text evidence="12">The sequence shown here is derived from an EMBL/GenBank/DDBJ whole genome shotgun (WGS) entry which is preliminary data.</text>
</comment>
<dbReference type="EMBL" id="AZIM01002401">
    <property type="protein sequence ID" value="ETE64100.1"/>
    <property type="molecule type" value="Genomic_DNA"/>
</dbReference>
<dbReference type="Pfam" id="PF03803">
    <property type="entry name" value="Scramblase"/>
    <property type="match status" value="4"/>
</dbReference>
<protein>
    <submittedName>
        <fullName evidence="12">Phospholipid scramblase 1</fullName>
    </submittedName>
</protein>
<keyword evidence="13" id="KW-1185">Reference proteome</keyword>
<evidence type="ECO:0000256" key="9">
    <source>
        <dbReference type="ARBA" id="ARBA00023139"/>
    </source>
</evidence>
<name>V8NPV2_OPHHA</name>
<keyword evidence="8 11" id="KW-0472">Membrane</keyword>